<dbReference type="EMBL" id="AQHF01000034">
    <property type="protein sequence ID" value="MBE0348734.1"/>
    <property type="molecule type" value="Genomic_DNA"/>
</dbReference>
<dbReference type="GO" id="GO:0055085">
    <property type="term" value="P:transmembrane transport"/>
    <property type="evidence" value="ECO:0007669"/>
    <property type="project" value="UniProtKB-ARBA"/>
</dbReference>
<dbReference type="Proteomes" id="UP000660708">
    <property type="component" value="Unassembled WGS sequence"/>
</dbReference>
<sequence length="336" mass="37915">MQLTHKVQRFIVIAIGLISLLVMSQNAYASITIAVVGKTKNDSFYEQSFKGCVHFARRHVDLTCIYDGADDYQDFRTQSLVINDLLSQKVDGLLISTTDSDFLVSRSLKKAKQLNIPVITFDSDLLEAHKSYRLAYVGTDNFSFGVALGEAAKAFKSSEPQQICIQTGHHSTPNLDKRMNGVRYALSEHSSIEPLKGEHGWIEFERCPLYTMGKRDDALSQLLALMQYEKPPIFLAVAGFAQFHPKYITKLAPYREKVSSEKAVIISADTEEIQLRALESRLSTINIGQNPFEMGRKGAELLYHAIKLGKMPSQDSYYLDFHYCNQENTRSCTVNY</sequence>
<reference evidence="5 6" key="1">
    <citation type="submission" date="2015-06" db="EMBL/GenBank/DDBJ databases">
        <title>Genome sequence of Pseudoalteromonas peptidolytica.</title>
        <authorList>
            <person name="Xie B.-B."/>
            <person name="Rong J.-C."/>
            <person name="Qin Q.-L."/>
            <person name="Zhang Y.-Z."/>
        </authorList>
    </citation>
    <scope>NUCLEOTIDE SEQUENCE [LARGE SCALE GENOMIC DNA]</scope>
    <source>
        <strain evidence="5 6">F12-50-A1</strain>
    </source>
</reference>
<dbReference type="InterPro" id="IPR028082">
    <property type="entry name" value="Peripla_BP_I"/>
</dbReference>
<dbReference type="AlphaFoldDB" id="A0A8I0N1B3"/>
<comment type="similarity">
    <text evidence="2">Belongs to the bacterial solute-binding protein 2 family.</text>
</comment>
<evidence type="ECO:0000256" key="3">
    <source>
        <dbReference type="SAM" id="SignalP"/>
    </source>
</evidence>
<feature type="chain" id="PRO_5034655735" evidence="3">
    <location>
        <begin position="30"/>
        <end position="336"/>
    </location>
</feature>
<feature type="signal peptide" evidence="3">
    <location>
        <begin position="1"/>
        <end position="29"/>
    </location>
</feature>
<dbReference type="GO" id="GO:0030288">
    <property type="term" value="C:outer membrane-bounded periplasmic space"/>
    <property type="evidence" value="ECO:0007669"/>
    <property type="project" value="TreeGrafter"/>
</dbReference>
<keyword evidence="6" id="KW-1185">Reference proteome</keyword>
<dbReference type="InterPro" id="IPR050555">
    <property type="entry name" value="Bact_Solute-Bind_Prot2"/>
</dbReference>
<dbReference type="PANTHER" id="PTHR30036">
    <property type="entry name" value="D-XYLOSE-BINDING PERIPLASMIC PROTEIN"/>
    <property type="match status" value="1"/>
</dbReference>
<dbReference type="GO" id="GO:0030246">
    <property type="term" value="F:carbohydrate binding"/>
    <property type="evidence" value="ECO:0007669"/>
    <property type="project" value="TreeGrafter"/>
</dbReference>
<comment type="caution">
    <text evidence="5">The sequence shown here is derived from an EMBL/GenBank/DDBJ whole genome shotgun (WGS) entry which is preliminary data.</text>
</comment>
<feature type="domain" description="Periplasmic binding protein" evidence="4">
    <location>
        <begin position="33"/>
        <end position="310"/>
    </location>
</feature>
<dbReference type="InterPro" id="IPR025997">
    <property type="entry name" value="SBP_2_dom"/>
</dbReference>
<name>A0A8I0N1B3_9GAMM</name>
<dbReference type="PANTHER" id="PTHR30036:SF7">
    <property type="entry name" value="ABC TRANSPORTER PERIPLASMIC-BINDING PROTEIN YPHF"/>
    <property type="match status" value="1"/>
</dbReference>
<keyword evidence="3" id="KW-0732">Signal</keyword>
<dbReference type="Gene3D" id="3.40.50.2300">
    <property type="match status" value="2"/>
</dbReference>
<evidence type="ECO:0000313" key="5">
    <source>
        <dbReference type="EMBL" id="MBE0348734.1"/>
    </source>
</evidence>
<accession>A0A8I0N1B3</accession>
<evidence type="ECO:0000256" key="2">
    <source>
        <dbReference type="ARBA" id="ARBA00007639"/>
    </source>
</evidence>
<evidence type="ECO:0000256" key="1">
    <source>
        <dbReference type="ARBA" id="ARBA00004418"/>
    </source>
</evidence>
<organism evidence="5 6">
    <name type="scientific">Pseudoalteromonas peptidolytica F12-50-A1</name>
    <dbReference type="NCBI Taxonomy" id="1315280"/>
    <lineage>
        <taxon>Bacteria</taxon>
        <taxon>Pseudomonadati</taxon>
        <taxon>Pseudomonadota</taxon>
        <taxon>Gammaproteobacteria</taxon>
        <taxon>Alteromonadales</taxon>
        <taxon>Pseudoalteromonadaceae</taxon>
        <taxon>Pseudoalteromonas</taxon>
    </lineage>
</organism>
<comment type="subcellular location">
    <subcellularLocation>
        <location evidence="1">Periplasm</location>
    </subcellularLocation>
</comment>
<evidence type="ECO:0000313" key="6">
    <source>
        <dbReference type="Proteomes" id="UP000660708"/>
    </source>
</evidence>
<gene>
    <name evidence="5" type="primary">rbsB</name>
    <name evidence="5" type="ORF">PPEP_b0555</name>
</gene>
<proteinExistence type="inferred from homology"/>
<dbReference type="Pfam" id="PF13407">
    <property type="entry name" value="Peripla_BP_4"/>
    <property type="match status" value="1"/>
</dbReference>
<dbReference type="SUPFAM" id="SSF53822">
    <property type="entry name" value="Periplasmic binding protein-like I"/>
    <property type="match status" value="1"/>
</dbReference>
<protein>
    <submittedName>
        <fullName evidence="5">Ribose transport system substrate-binding protein</fullName>
    </submittedName>
</protein>
<evidence type="ECO:0000259" key="4">
    <source>
        <dbReference type="Pfam" id="PF13407"/>
    </source>
</evidence>